<keyword evidence="2" id="KW-0378">Hydrolase</keyword>
<dbReference type="RefSeq" id="WP_213669000.1">
    <property type="nucleotide sequence ID" value="NZ_JAHCDA010000001.1"/>
</dbReference>
<dbReference type="Proteomes" id="UP000766336">
    <property type="component" value="Unassembled WGS sequence"/>
</dbReference>
<evidence type="ECO:0000256" key="1">
    <source>
        <dbReference type="ARBA" id="ARBA00022723"/>
    </source>
</evidence>
<dbReference type="Pfam" id="PF00149">
    <property type="entry name" value="Metallophos"/>
    <property type="match status" value="1"/>
</dbReference>
<gene>
    <name evidence="6" type="ORF">KHU32_05475</name>
</gene>
<accession>A0ABS5Q9J4</accession>
<evidence type="ECO:0000256" key="4">
    <source>
        <dbReference type="ARBA" id="ARBA00025742"/>
    </source>
</evidence>
<proteinExistence type="inferred from homology"/>
<dbReference type="InterPro" id="IPR050884">
    <property type="entry name" value="CNP_phosphodiesterase-III"/>
</dbReference>
<evidence type="ECO:0000313" key="6">
    <source>
        <dbReference type="EMBL" id="MBS7810379.1"/>
    </source>
</evidence>
<name>A0ABS5Q9J4_9PROT</name>
<dbReference type="SUPFAM" id="SSF56300">
    <property type="entry name" value="Metallo-dependent phosphatases"/>
    <property type="match status" value="1"/>
</dbReference>
<sequence>MPRIAHLSDLHFGETSSDLVESLAADVLRAAPDALAVSGDLTRRAGRDEFVRAFAFLEMLGAPLLVLPGNHDIPHRDLVGRFMHPKRRWARARPEDLPEELTLDGVRLIGLDTVSRAQWHLDWSAGGISAERRARLALRLEAAEGLDVVVACHHPLRHGPWAFTRRPPREAGATIELLARHRVKAVLCGHLHQAEMTRLTEAGPLQIIAPSAFSPRGVGAPNGWNLVTVERGEVRVETREFLDGQWVGRDLIPA</sequence>
<evidence type="ECO:0000313" key="7">
    <source>
        <dbReference type="Proteomes" id="UP000766336"/>
    </source>
</evidence>
<keyword evidence="7" id="KW-1185">Reference proteome</keyword>
<protein>
    <submittedName>
        <fullName evidence="6">Metallophosphoesterase</fullName>
    </submittedName>
</protein>
<keyword evidence="3" id="KW-0408">Iron</keyword>
<evidence type="ECO:0000259" key="5">
    <source>
        <dbReference type="Pfam" id="PF00149"/>
    </source>
</evidence>
<evidence type="ECO:0000256" key="3">
    <source>
        <dbReference type="ARBA" id="ARBA00023004"/>
    </source>
</evidence>
<comment type="similarity">
    <text evidence="4">Belongs to the cyclic nucleotide phosphodiesterase class-III family.</text>
</comment>
<dbReference type="InterPro" id="IPR029052">
    <property type="entry name" value="Metallo-depent_PP-like"/>
</dbReference>
<dbReference type="EMBL" id="JAHCDA010000001">
    <property type="protein sequence ID" value="MBS7810379.1"/>
    <property type="molecule type" value="Genomic_DNA"/>
</dbReference>
<keyword evidence="1" id="KW-0479">Metal-binding</keyword>
<dbReference type="PANTHER" id="PTHR42988">
    <property type="entry name" value="PHOSPHOHYDROLASE"/>
    <property type="match status" value="1"/>
</dbReference>
<dbReference type="PANTHER" id="PTHR42988:SF2">
    <property type="entry name" value="CYCLIC NUCLEOTIDE PHOSPHODIESTERASE CBUA0032-RELATED"/>
    <property type="match status" value="1"/>
</dbReference>
<dbReference type="Gene3D" id="3.60.21.10">
    <property type="match status" value="1"/>
</dbReference>
<comment type="caution">
    <text evidence="6">The sequence shown here is derived from an EMBL/GenBank/DDBJ whole genome shotgun (WGS) entry which is preliminary data.</text>
</comment>
<reference evidence="6 7" key="1">
    <citation type="submission" date="2021-05" db="EMBL/GenBank/DDBJ databases">
        <title>Roseococcus sp. XZZS9, whole genome shotgun sequencing project.</title>
        <authorList>
            <person name="Zhao G."/>
            <person name="Shen L."/>
        </authorList>
    </citation>
    <scope>NUCLEOTIDE SEQUENCE [LARGE SCALE GENOMIC DNA]</scope>
    <source>
        <strain evidence="6 7">XZZS9</strain>
    </source>
</reference>
<organism evidence="6 7">
    <name type="scientific">Roseococcus pinisoli</name>
    <dbReference type="NCBI Taxonomy" id="2835040"/>
    <lineage>
        <taxon>Bacteria</taxon>
        <taxon>Pseudomonadati</taxon>
        <taxon>Pseudomonadota</taxon>
        <taxon>Alphaproteobacteria</taxon>
        <taxon>Acetobacterales</taxon>
        <taxon>Roseomonadaceae</taxon>
        <taxon>Roseococcus</taxon>
    </lineage>
</organism>
<dbReference type="InterPro" id="IPR004843">
    <property type="entry name" value="Calcineurin-like_PHP"/>
</dbReference>
<feature type="domain" description="Calcineurin-like phosphoesterase" evidence="5">
    <location>
        <begin position="3"/>
        <end position="193"/>
    </location>
</feature>
<evidence type="ECO:0000256" key="2">
    <source>
        <dbReference type="ARBA" id="ARBA00022801"/>
    </source>
</evidence>